<comment type="subcellular location">
    <subcellularLocation>
        <location evidence="1">Membrane</location>
        <topology evidence="1">Multi-pass membrane protein</topology>
    </subcellularLocation>
</comment>
<feature type="transmembrane region" description="Helical" evidence="6">
    <location>
        <begin position="241"/>
        <end position="258"/>
    </location>
</feature>
<evidence type="ECO:0000256" key="2">
    <source>
        <dbReference type="ARBA" id="ARBA00022692"/>
    </source>
</evidence>
<keyword evidence="2 6" id="KW-0812">Transmembrane</keyword>
<feature type="transmembrane region" description="Helical" evidence="6">
    <location>
        <begin position="203"/>
        <end position="220"/>
    </location>
</feature>
<organism evidence="7 8">
    <name type="scientific">Leucobacter rhizosphaerae</name>
    <dbReference type="NCBI Taxonomy" id="2932245"/>
    <lineage>
        <taxon>Bacteria</taxon>
        <taxon>Bacillati</taxon>
        <taxon>Actinomycetota</taxon>
        <taxon>Actinomycetes</taxon>
        <taxon>Micrococcales</taxon>
        <taxon>Microbacteriaceae</taxon>
        <taxon>Leucobacter</taxon>
    </lineage>
</organism>
<evidence type="ECO:0000256" key="5">
    <source>
        <dbReference type="ARBA" id="ARBA00023136"/>
    </source>
</evidence>
<proteinExistence type="predicted"/>
<dbReference type="EMBL" id="CP095043">
    <property type="protein sequence ID" value="UOQ59390.1"/>
    <property type="molecule type" value="Genomic_DNA"/>
</dbReference>
<sequence length="472" mass="51010">MAEPRVNEPGSAEPRTFEKTRTSETVLQRITALRAPRKLLGLELSLLLFAIAVGVAAIIIIDLTVLGEVTMNLVPAGILFIVALLALHLTVRRIAPDADPLIMPIAALLNVIGVAMIYRIDLAREVSGWESTSIRQLVWSTVAVVAAMLVLLLIRNHMVLFRYTYLTGLAAVILLLLPMLPIVGQEINGARVWIHIGSFSFQPGEIAKILLAIFFAGYLVRNRDSLAMVGKKVLGIRFPRGRDLGPILVFWLAAMSVLVFQRDLGTSLLYFGLFLTMLYLATGRIGWIIIGVGLFLAGGLIASQTLDYVNRRFANWLDPFADPYNASHQMVQGLFGMANGGMTGTGLGQGYPNLTPLAQSDYIIPSLGEELGLIGLFVILAAYLLLVGRGLRIGFAGQDDFGKLLASGLAFTIAFQVFIVVGGVTRVIPLTGLTAPFLAAGGSSLVSNWIIIALLLLLSNSVRNRPKLVIRA</sequence>
<protein>
    <submittedName>
        <fullName evidence="7">FtsW/RodA/SpoVE family cell cycle protein</fullName>
    </submittedName>
</protein>
<evidence type="ECO:0000313" key="8">
    <source>
        <dbReference type="Proteomes" id="UP000831775"/>
    </source>
</evidence>
<dbReference type="Pfam" id="PF01098">
    <property type="entry name" value="FTSW_RODA_SPOVE"/>
    <property type="match status" value="1"/>
</dbReference>
<feature type="transmembrane region" description="Helical" evidence="6">
    <location>
        <begin position="437"/>
        <end position="458"/>
    </location>
</feature>
<feature type="transmembrane region" description="Helical" evidence="6">
    <location>
        <begin position="39"/>
        <end position="61"/>
    </location>
</feature>
<keyword evidence="8" id="KW-1185">Reference proteome</keyword>
<feature type="transmembrane region" description="Helical" evidence="6">
    <location>
        <begin position="137"/>
        <end position="154"/>
    </location>
</feature>
<feature type="transmembrane region" description="Helical" evidence="6">
    <location>
        <begin position="73"/>
        <end position="91"/>
    </location>
</feature>
<keyword evidence="5 6" id="KW-0472">Membrane</keyword>
<gene>
    <name evidence="7" type="ORF">MUN76_10015</name>
</gene>
<evidence type="ECO:0000313" key="7">
    <source>
        <dbReference type="EMBL" id="UOQ59390.1"/>
    </source>
</evidence>
<feature type="transmembrane region" description="Helical" evidence="6">
    <location>
        <begin position="371"/>
        <end position="392"/>
    </location>
</feature>
<dbReference type="PANTHER" id="PTHR30474:SF3">
    <property type="entry name" value="PEPTIDOGLYCAN GLYCOSYLTRANSFERASE RODA"/>
    <property type="match status" value="1"/>
</dbReference>
<evidence type="ECO:0000256" key="1">
    <source>
        <dbReference type="ARBA" id="ARBA00004141"/>
    </source>
</evidence>
<dbReference type="PANTHER" id="PTHR30474">
    <property type="entry name" value="CELL CYCLE PROTEIN"/>
    <property type="match status" value="1"/>
</dbReference>
<feature type="transmembrane region" description="Helical" evidence="6">
    <location>
        <begin position="287"/>
        <end position="306"/>
    </location>
</feature>
<dbReference type="InterPro" id="IPR001182">
    <property type="entry name" value="FtsW/RodA"/>
</dbReference>
<reference evidence="7 8" key="1">
    <citation type="submission" date="2022-04" db="EMBL/GenBank/DDBJ databases">
        <title>Leucobacter sp. isolated from rhizosphere of onion.</title>
        <authorList>
            <person name="Won M."/>
            <person name="Lee C.-M."/>
            <person name="Woen H.-Y."/>
            <person name="Kwon S.-W."/>
        </authorList>
    </citation>
    <scope>NUCLEOTIDE SEQUENCE [LARGE SCALE GENOMIC DNA]</scope>
    <source>
        <strain evidence="7 8">H25R-14</strain>
    </source>
</reference>
<feature type="transmembrane region" description="Helical" evidence="6">
    <location>
        <begin position="404"/>
        <end position="425"/>
    </location>
</feature>
<feature type="transmembrane region" description="Helical" evidence="6">
    <location>
        <begin position="98"/>
        <end position="117"/>
    </location>
</feature>
<keyword evidence="4 6" id="KW-1133">Transmembrane helix</keyword>
<keyword evidence="3" id="KW-0133">Cell shape</keyword>
<dbReference type="Proteomes" id="UP000831775">
    <property type="component" value="Chromosome"/>
</dbReference>
<accession>A0ABY4FSW0</accession>
<evidence type="ECO:0000256" key="4">
    <source>
        <dbReference type="ARBA" id="ARBA00022989"/>
    </source>
</evidence>
<dbReference type="RefSeq" id="WP_244684375.1">
    <property type="nucleotide sequence ID" value="NZ_CP095043.1"/>
</dbReference>
<evidence type="ECO:0000256" key="6">
    <source>
        <dbReference type="SAM" id="Phobius"/>
    </source>
</evidence>
<feature type="transmembrane region" description="Helical" evidence="6">
    <location>
        <begin position="163"/>
        <end position="183"/>
    </location>
</feature>
<name>A0ABY4FSW0_9MICO</name>
<evidence type="ECO:0000256" key="3">
    <source>
        <dbReference type="ARBA" id="ARBA00022960"/>
    </source>
</evidence>